<evidence type="ECO:0000256" key="1">
    <source>
        <dbReference type="SAM" id="MobiDB-lite"/>
    </source>
</evidence>
<dbReference type="PANTHER" id="PTHR42648">
    <property type="entry name" value="TRANSPOSASE, PUTATIVE-RELATED"/>
    <property type="match status" value="1"/>
</dbReference>
<sequence length="1556" mass="173940">MRGGRAGFIERRARLARVHHAPRGMVPRELWCCHVAVLSFHASSSSNLPRFSCAYPFLPNFRGQFWRSSGTQNGSCSISSESSRRPLSNGYKVCANRSSDEGVMAPGSRGVGAVFVHFSDEDSGQTGDAIGEPRVPRRSLELLSFQRTRARGSTCCEQERLCAQRRLSGRKNAFYSQRVFDLVPDVRFRRSWYRRKAYVAYFCKVPDLQKSELGLVRYGPANRGHRGVFGPFEGSFPIRIPARPGKILAIREFHVMHECVFFPTCPGSRINLLRVRKTLRASVATSVGKFRNFQQQPYFVGLFSRALHRGELGFARYGLANRGRRNVPYAKGFDHNSLVSRPFLARKVSNRSSHHVLQNGLGAVSSIQPSVWSTVRSNLGQTWSTLVKPGRIWSKLSKLLEMYPGLHFEGFWARWVLVGLETARSNPGQTSVNPSQTWPAWFGLVSFYAPTPEEIRGTARNPPQFACHSLSDALALNRLTHGSKVKVGFRFLVFSQNSIFPTSAFSSSSNLALRKSVRPSEDLPYLALGSKDGLAWVTTQASNRGRIGLGDHPSLETKFVIRVRIGLVHPGLEKKVCDSGPNRPGPPSPRNGDSPKTPLKTPKPPYFCLTTLRQPWGWSQNCVQMRGGRAGFIERRARLARVHHAPRGMVPRELWAVLEVFRNSKWVMQHIVGKLSMFSFQRYKFCVNRSSDEGVMAPGSRGVGAVFVHFSDEDSGQTGDAIGEPRVPRRSWSCYLSNAPGLADQLVASRKDSARKGGFPDVGFRRSWYRRKACVAYFCKVLDLRKSELGLVRYGPANRGHRGVFGPFEGSFPIRIPARPGKILAIREFHVMHECVFFPTCLGSRINLLRVRKTLRASVATSVGKFQNFQHNLISSACFHARGRHSSRCRISTILVSSESLRYLLFNGTRPCTEASLGSQDMVLRTEAVGIFDHNSLVSRPFLARKVSNRSSHHVLQNGPGAVSSIQPSVWSTVRSNLGQTWSTLVKPGRIWSKLSKLLEMYPGLHFEGFWARWVLVGLETARSNPALIGSGRLGSGLSRFARRHPRKSGGKNGVMTTAPVANQVSGSFTHGAADTGQNMSSLAAQCQQLITLLNTQVQGTPSVGNSVPKSAHQAATSVSVKQPSSHASSSMAGIPLCLSSFLSPNLDHSVFSSKLTEKPHISCTEWVIDTGATDHMDLLHWKMIGLGKQRNGLYILEQFADLSSIPLTTAASTILHNKLYSFASVKQLDSDFHTWHCRLGHPSLSRMSFLSSVLPHVVHSNEDVSLCTICPLAKQKRLPFPNKNQLVSSPFDLLHVDIWGPYHTATVEGYRYFLTLVDDCTRTTWIYLMKLKSEARPLLQSFITMIKTQFNCQIKIVRSDNGQEFQMPIFFSSKGLYVSNQIYLSNFGAIVFRQQFTSSIDCPVQFCPISPLMKLFFTNFPTYSHLKVFGCLCYASTLTAHRTKFDPRAIPCVFLGYPPDVKGYKLLNLATHQYLISRDVVFHESVFPFQSTTSHVSDFPNVDTSHDFCSQQNTSMFLTHLRSLHLPHLTFLLLLFQLFPHLPLLLQILVPLFMF</sequence>
<protein>
    <recommendedName>
        <fullName evidence="3">Integrase catalytic domain-containing protein</fullName>
    </recommendedName>
</protein>
<dbReference type="InterPro" id="IPR036397">
    <property type="entry name" value="RNaseH_sf"/>
</dbReference>
<keyword evidence="2" id="KW-1133">Transmembrane helix</keyword>
<evidence type="ECO:0000313" key="4">
    <source>
        <dbReference type="EMBL" id="SPD16035.1"/>
    </source>
</evidence>
<dbReference type="Gene3D" id="3.30.420.10">
    <property type="entry name" value="Ribonuclease H-like superfamily/Ribonuclease H"/>
    <property type="match status" value="1"/>
</dbReference>
<keyword evidence="2" id="KW-0472">Membrane</keyword>
<gene>
    <name evidence="4" type="ORF">FSB_LOCUS43917</name>
</gene>
<dbReference type="InterPro" id="IPR012337">
    <property type="entry name" value="RNaseH-like_sf"/>
</dbReference>
<dbReference type="InterPro" id="IPR039537">
    <property type="entry name" value="Retrotran_Ty1/copia-like"/>
</dbReference>
<organism evidence="4">
    <name type="scientific">Fagus sylvatica</name>
    <name type="common">Beechnut</name>
    <dbReference type="NCBI Taxonomy" id="28930"/>
    <lineage>
        <taxon>Eukaryota</taxon>
        <taxon>Viridiplantae</taxon>
        <taxon>Streptophyta</taxon>
        <taxon>Embryophyta</taxon>
        <taxon>Tracheophyta</taxon>
        <taxon>Spermatophyta</taxon>
        <taxon>Magnoliopsida</taxon>
        <taxon>eudicotyledons</taxon>
        <taxon>Gunneridae</taxon>
        <taxon>Pentapetalae</taxon>
        <taxon>rosids</taxon>
        <taxon>fabids</taxon>
        <taxon>Fagales</taxon>
        <taxon>Fagaceae</taxon>
        <taxon>Fagus</taxon>
    </lineage>
</organism>
<evidence type="ECO:0000256" key="2">
    <source>
        <dbReference type="SAM" id="Phobius"/>
    </source>
</evidence>
<dbReference type="PROSITE" id="PS50994">
    <property type="entry name" value="INTEGRASE"/>
    <property type="match status" value="1"/>
</dbReference>
<dbReference type="InterPro" id="IPR057670">
    <property type="entry name" value="SH3_retrovirus"/>
</dbReference>
<dbReference type="GO" id="GO:0015074">
    <property type="term" value="P:DNA integration"/>
    <property type="evidence" value="ECO:0007669"/>
    <property type="project" value="InterPro"/>
</dbReference>
<dbReference type="Pfam" id="PF13976">
    <property type="entry name" value="gag_pre-integrs"/>
    <property type="match status" value="1"/>
</dbReference>
<feature type="transmembrane region" description="Helical" evidence="2">
    <location>
        <begin position="1532"/>
        <end position="1555"/>
    </location>
</feature>
<dbReference type="Pfam" id="PF25597">
    <property type="entry name" value="SH3_retrovirus"/>
    <property type="match status" value="1"/>
</dbReference>
<dbReference type="InterPro" id="IPR001584">
    <property type="entry name" value="Integrase_cat-core"/>
</dbReference>
<feature type="compositionally biased region" description="Low complexity" evidence="1">
    <location>
        <begin position="590"/>
        <end position="600"/>
    </location>
</feature>
<reference evidence="4" key="1">
    <citation type="submission" date="2018-02" db="EMBL/GenBank/DDBJ databases">
        <authorList>
            <person name="Cohen D.B."/>
            <person name="Kent A.D."/>
        </authorList>
    </citation>
    <scope>NUCLEOTIDE SEQUENCE</scope>
</reference>
<dbReference type="Pfam" id="PF00665">
    <property type="entry name" value="rve"/>
    <property type="match status" value="1"/>
</dbReference>
<name>A0A2N9HVD4_FAGSY</name>
<dbReference type="InterPro" id="IPR025724">
    <property type="entry name" value="GAG-pre-integrase_dom"/>
</dbReference>
<dbReference type="EMBL" id="OIVN01004210">
    <property type="protein sequence ID" value="SPD16035.1"/>
    <property type="molecule type" value="Genomic_DNA"/>
</dbReference>
<proteinExistence type="predicted"/>
<dbReference type="GO" id="GO:0003676">
    <property type="term" value="F:nucleic acid binding"/>
    <property type="evidence" value="ECO:0007669"/>
    <property type="project" value="InterPro"/>
</dbReference>
<keyword evidence="2" id="KW-0812">Transmembrane</keyword>
<evidence type="ECO:0000259" key="3">
    <source>
        <dbReference type="PROSITE" id="PS50994"/>
    </source>
</evidence>
<feature type="region of interest" description="Disordered" evidence="1">
    <location>
        <begin position="574"/>
        <end position="601"/>
    </location>
</feature>
<dbReference type="PANTHER" id="PTHR42648:SF31">
    <property type="entry name" value="RNA-DIRECTED DNA POLYMERASE"/>
    <property type="match status" value="1"/>
</dbReference>
<dbReference type="SUPFAM" id="SSF53098">
    <property type="entry name" value="Ribonuclease H-like"/>
    <property type="match status" value="1"/>
</dbReference>
<feature type="domain" description="Integrase catalytic" evidence="3">
    <location>
        <begin position="1287"/>
        <end position="1371"/>
    </location>
</feature>
<accession>A0A2N9HVD4</accession>